<gene>
    <name evidence="2" type="ordered locus">BMA10229_1916</name>
</gene>
<name>A2S194_BURM9</name>
<organism evidence="2 3">
    <name type="scientific">Burkholderia mallei (strain NCTC 10229)</name>
    <dbReference type="NCBI Taxonomy" id="412022"/>
    <lineage>
        <taxon>Bacteria</taxon>
        <taxon>Pseudomonadati</taxon>
        <taxon>Pseudomonadota</taxon>
        <taxon>Betaproteobacteria</taxon>
        <taxon>Burkholderiales</taxon>
        <taxon>Burkholderiaceae</taxon>
        <taxon>Burkholderia</taxon>
        <taxon>pseudomallei group</taxon>
    </lineage>
</organism>
<accession>A2S194</accession>
<dbReference type="HOGENOM" id="CLU_217495_0_0_4"/>
<evidence type="ECO:0000256" key="1">
    <source>
        <dbReference type="SAM" id="MobiDB-lite"/>
    </source>
</evidence>
<feature type="region of interest" description="Disordered" evidence="1">
    <location>
        <begin position="1"/>
        <end position="33"/>
    </location>
</feature>
<protein>
    <submittedName>
        <fullName evidence="2">Uncharacterized protein</fullName>
    </submittedName>
</protein>
<dbReference type="Proteomes" id="UP000002283">
    <property type="component" value="Chromosome II"/>
</dbReference>
<dbReference type="AlphaFoldDB" id="A2S194"/>
<dbReference type="KEGG" id="bml:BMA10229_1916"/>
<evidence type="ECO:0000313" key="2">
    <source>
        <dbReference type="EMBL" id="ABM99706.2"/>
    </source>
</evidence>
<reference evidence="2 3" key="1">
    <citation type="submission" date="2007-01" db="EMBL/GenBank/DDBJ databases">
        <authorList>
            <person name="DeShazer D."/>
            <person name="Woods D.E."/>
            <person name="Nierman W.C."/>
        </authorList>
    </citation>
    <scope>NUCLEOTIDE SEQUENCE [LARGE SCALE GENOMIC DNA]</scope>
    <source>
        <strain evidence="2 3">NCTC 10229</strain>
    </source>
</reference>
<evidence type="ECO:0000313" key="3">
    <source>
        <dbReference type="Proteomes" id="UP000002283"/>
    </source>
</evidence>
<sequence length="45" mass="4801">MLSNEHSGGAAVPRASTMPNAAPLRKRTSDTPRIRYAAHSIALAR</sequence>
<dbReference type="EMBL" id="CP000545">
    <property type="protein sequence ID" value="ABM99706.2"/>
    <property type="molecule type" value="Genomic_DNA"/>
</dbReference>
<proteinExistence type="predicted"/>